<dbReference type="GO" id="GO:0008168">
    <property type="term" value="F:methyltransferase activity"/>
    <property type="evidence" value="ECO:0007669"/>
    <property type="project" value="UniProtKB-KW"/>
</dbReference>
<dbReference type="PANTHER" id="PTHR34203:SF15">
    <property type="entry name" value="SLL1173 PROTEIN"/>
    <property type="match status" value="1"/>
</dbReference>
<dbReference type="InterPro" id="IPR052514">
    <property type="entry name" value="SAM-dependent_MTase"/>
</dbReference>
<dbReference type="NCBIfam" id="TIGR01444">
    <property type="entry name" value="fkbM_fam"/>
    <property type="match status" value="1"/>
</dbReference>
<dbReference type="PANTHER" id="PTHR34203">
    <property type="entry name" value="METHYLTRANSFERASE, FKBM FAMILY PROTEIN"/>
    <property type="match status" value="1"/>
</dbReference>
<dbReference type="SUPFAM" id="SSF53335">
    <property type="entry name" value="S-adenosyl-L-methionine-dependent methyltransferases"/>
    <property type="match status" value="1"/>
</dbReference>
<organism evidence="2 3">
    <name type="scientific">Rhodocytophaga aerolata</name>
    <dbReference type="NCBI Taxonomy" id="455078"/>
    <lineage>
        <taxon>Bacteria</taxon>
        <taxon>Pseudomonadati</taxon>
        <taxon>Bacteroidota</taxon>
        <taxon>Cytophagia</taxon>
        <taxon>Cytophagales</taxon>
        <taxon>Rhodocytophagaceae</taxon>
        <taxon>Rhodocytophaga</taxon>
    </lineage>
</organism>
<proteinExistence type="predicted"/>
<dbReference type="EMBL" id="JAUKPO010000022">
    <property type="protein sequence ID" value="MDO1449794.1"/>
    <property type="molecule type" value="Genomic_DNA"/>
</dbReference>
<feature type="domain" description="Methyltransferase FkbM" evidence="1">
    <location>
        <begin position="94"/>
        <end position="235"/>
    </location>
</feature>
<keyword evidence="2" id="KW-0489">Methyltransferase</keyword>
<reference evidence="2" key="1">
    <citation type="submission" date="2023-07" db="EMBL/GenBank/DDBJ databases">
        <title>The genome sequence of Rhodocytophaga aerolata KACC 12507.</title>
        <authorList>
            <person name="Zhang X."/>
        </authorList>
    </citation>
    <scope>NUCLEOTIDE SEQUENCE</scope>
    <source>
        <strain evidence="2">KACC 12507</strain>
    </source>
</reference>
<dbReference type="GO" id="GO:0032259">
    <property type="term" value="P:methylation"/>
    <property type="evidence" value="ECO:0007669"/>
    <property type="project" value="UniProtKB-KW"/>
</dbReference>
<evidence type="ECO:0000313" key="3">
    <source>
        <dbReference type="Proteomes" id="UP001168528"/>
    </source>
</evidence>
<dbReference type="RefSeq" id="WP_302040597.1">
    <property type="nucleotide sequence ID" value="NZ_JAUKPO010000022.1"/>
</dbReference>
<sequence>MINATTYEKFIQRYHINQKGGIRALWQRRNVLVGKLFQQLNINRIYNVPLFWGDYMNIVTNESTSNQIMNFGYTEVAITIFMLHYLQEGDTVIDVGTHFGYEAMLVAHLLGNKGKIICFEPNPSSYKLAESNLKKIHSVKLYQAAVADKPGRMFIQNKDISESAFNTITDKSDNDSVEVDVKTLDGLLNSYNKIDLIKCDVEGFEIEVIKGAANLLERDRPTLILEADMPSSEGYVSERACKLAAHLKKYDYKPLIFDFKDKLQIGGFNTFPVFHANILFVHESNFDRLLPFYKT</sequence>
<protein>
    <submittedName>
        <fullName evidence="2">FkbM family methyltransferase</fullName>
        <ecNumber evidence="2">2.1.1.-</ecNumber>
    </submittedName>
</protein>
<keyword evidence="2" id="KW-0808">Transferase</keyword>
<name>A0ABT8RCQ6_9BACT</name>
<dbReference type="InterPro" id="IPR006342">
    <property type="entry name" value="FkbM_mtfrase"/>
</dbReference>
<evidence type="ECO:0000313" key="2">
    <source>
        <dbReference type="EMBL" id="MDO1449794.1"/>
    </source>
</evidence>
<dbReference type="InterPro" id="IPR029063">
    <property type="entry name" value="SAM-dependent_MTases_sf"/>
</dbReference>
<keyword evidence="3" id="KW-1185">Reference proteome</keyword>
<dbReference type="Pfam" id="PF05050">
    <property type="entry name" value="Methyltransf_21"/>
    <property type="match status" value="1"/>
</dbReference>
<dbReference type="EC" id="2.1.1.-" evidence="2"/>
<evidence type="ECO:0000259" key="1">
    <source>
        <dbReference type="Pfam" id="PF05050"/>
    </source>
</evidence>
<gene>
    <name evidence="2" type="ORF">Q0590_26180</name>
</gene>
<dbReference type="Gene3D" id="3.40.50.150">
    <property type="entry name" value="Vaccinia Virus protein VP39"/>
    <property type="match status" value="1"/>
</dbReference>
<comment type="caution">
    <text evidence="2">The sequence shown here is derived from an EMBL/GenBank/DDBJ whole genome shotgun (WGS) entry which is preliminary data.</text>
</comment>
<dbReference type="Proteomes" id="UP001168528">
    <property type="component" value="Unassembled WGS sequence"/>
</dbReference>
<accession>A0ABT8RCQ6</accession>